<proteinExistence type="predicted"/>
<evidence type="ECO:0000256" key="8">
    <source>
        <dbReference type="ARBA" id="ARBA00023136"/>
    </source>
</evidence>
<evidence type="ECO:0000256" key="6">
    <source>
        <dbReference type="ARBA" id="ARBA00022967"/>
    </source>
</evidence>
<dbReference type="EMBL" id="QWEH01000005">
    <property type="protein sequence ID" value="RHW32531.1"/>
    <property type="molecule type" value="Genomic_DNA"/>
</dbReference>
<keyword evidence="11" id="KW-1185">Reference proteome</keyword>
<keyword evidence="2" id="KW-0597">Phosphoprotein</keyword>
<comment type="caution">
    <text evidence="10">The sequence shown here is derived from an EMBL/GenBank/DDBJ whole genome shotgun (WGS) entry which is preliminary data.</text>
</comment>
<keyword evidence="1" id="KW-0813">Transport</keyword>
<feature type="transmembrane region" description="Helical" evidence="9">
    <location>
        <begin position="89"/>
        <end position="111"/>
    </location>
</feature>
<evidence type="ECO:0000256" key="5">
    <source>
        <dbReference type="ARBA" id="ARBA00022692"/>
    </source>
</evidence>
<dbReference type="GO" id="GO:0055085">
    <property type="term" value="P:transmembrane transport"/>
    <property type="evidence" value="ECO:0007669"/>
    <property type="project" value="InterPro"/>
</dbReference>
<accession>A0A417YHT9</accession>
<dbReference type="PANTHER" id="PTHR30578">
    <property type="entry name" value="ELECTRON TRANSPORT COMPLEX PROTEIN RNFD"/>
    <property type="match status" value="1"/>
</dbReference>
<feature type="transmembrane region" description="Helical" evidence="9">
    <location>
        <begin position="194"/>
        <end position="213"/>
    </location>
</feature>
<protein>
    <recommendedName>
        <fullName evidence="12">RnfABCDGE type electron transport complex subunit D</fullName>
    </recommendedName>
</protein>
<evidence type="ECO:0000313" key="11">
    <source>
        <dbReference type="Proteomes" id="UP000285456"/>
    </source>
</evidence>
<feature type="transmembrane region" description="Helical" evidence="9">
    <location>
        <begin position="50"/>
        <end position="69"/>
    </location>
</feature>
<evidence type="ECO:0000256" key="1">
    <source>
        <dbReference type="ARBA" id="ARBA00022448"/>
    </source>
</evidence>
<gene>
    <name evidence="10" type="ORF">D1B32_09375</name>
</gene>
<feature type="transmembrane region" description="Helical" evidence="9">
    <location>
        <begin position="170"/>
        <end position="188"/>
    </location>
</feature>
<evidence type="ECO:0000256" key="4">
    <source>
        <dbReference type="ARBA" id="ARBA00022643"/>
    </source>
</evidence>
<evidence type="ECO:0000256" key="7">
    <source>
        <dbReference type="ARBA" id="ARBA00022989"/>
    </source>
</evidence>
<dbReference type="RefSeq" id="WP_118889179.1">
    <property type="nucleotide sequence ID" value="NZ_PHUT01000005.1"/>
</dbReference>
<feature type="transmembrane region" description="Helical" evidence="9">
    <location>
        <begin position="248"/>
        <end position="268"/>
    </location>
</feature>
<keyword evidence="7 9" id="KW-1133">Transmembrane helix</keyword>
<keyword evidence="6" id="KW-1278">Translocase</keyword>
<dbReference type="Pfam" id="PF03116">
    <property type="entry name" value="NQR2_RnfD_RnfE"/>
    <property type="match status" value="1"/>
</dbReference>
<evidence type="ECO:0000256" key="9">
    <source>
        <dbReference type="SAM" id="Phobius"/>
    </source>
</evidence>
<dbReference type="InterPro" id="IPR004338">
    <property type="entry name" value="NqrB/RnfD"/>
</dbReference>
<dbReference type="PANTHER" id="PTHR30578:SF0">
    <property type="entry name" value="ION-TRANSLOCATING OXIDOREDUCTASE COMPLEX SUBUNIT D"/>
    <property type="match status" value="1"/>
</dbReference>
<reference evidence="10 11" key="1">
    <citation type="journal article" date="2007" name="Int. J. Syst. Evol. Microbiol.">
        <title>Oceanobacillus profundus sp. nov., isolated from a deep-sea sediment core.</title>
        <authorList>
            <person name="Kim Y.G."/>
            <person name="Choi D.H."/>
            <person name="Hyun S."/>
            <person name="Cho B.C."/>
        </authorList>
    </citation>
    <scope>NUCLEOTIDE SEQUENCE [LARGE SCALE GENOMIC DNA]</scope>
    <source>
        <strain evidence="10 11">DSM 18246</strain>
    </source>
</reference>
<organism evidence="10 11">
    <name type="scientific">Oceanobacillus profundus</name>
    <dbReference type="NCBI Taxonomy" id="372463"/>
    <lineage>
        <taxon>Bacteria</taxon>
        <taxon>Bacillati</taxon>
        <taxon>Bacillota</taxon>
        <taxon>Bacilli</taxon>
        <taxon>Bacillales</taxon>
        <taxon>Bacillaceae</taxon>
        <taxon>Oceanobacillus</taxon>
    </lineage>
</organism>
<keyword evidence="8 9" id="KW-0472">Membrane</keyword>
<evidence type="ECO:0000313" key="10">
    <source>
        <dbReference type="EMBL" id="RHW32531.1"/>
    </source>
</evidence>
<sequence>MFNLNDHKFKVITGWQDYKVDPRYFVLLFLASFVMAGQFYLGFYQKWDAVFVSLLTAITTEVLLTRLLYKKWKFSISPIITGMGVSLLVSSYLLWVYVLTSFLSILLKFIVKFEKGHIFNPNNIAVVLVLFFLYEYAVSTPKQWSNGYLVMAIIILLGFFATYMANRLDVVLAFLGGFTVFAFVRHYLFGAPLYAALGPLLGAGLQLFAFFMITDPKSTPTTRKSRIYFALIVALIDAILRISRIPHAQFYALFITSLLFTVPYRIWAKRKISSVVFKEKNKVEG</sequence>
<keyword evidence="5 9" id="KW-0812">Transmembrane</keyword>
<evidence type="ECO:0000256" key="3">
    <source>
        <dbReference type="ARBA" id="ARBA00022630"/>
    </source>
</evidence>
<dbReference type="Proteomes" id="UP000285456">
    <property type="component" value="Unassembled WGS sequence"/>
</dbReference>
<evidence type="ECO:0008006" key="12">
    <source>
        <dbReference type="Google" id="ProtNLM"/>
    </source>
</evidence>
<dbReference type="OrthoDB" id="260854at2"/>
<dbReference type="GO" id="GO:0005886">
    <property type="term" value="C:plasma membrane"/>
    <property type="evidence" value="ECO:0007669"/>
    <property type="project" value="TreeGrafter"/>
</dbReference>
<name>A0A417YHT9_9BACI</name>
<feature type="transmembrane region" description="Helical" evidence="9">
    <location>
        <begin position="118"/>
        <end position="138"/>
    </location>
</feature>
<evidence type="ECO:0000256" key="2">
    <source>
        <dbReference type="ARBA" id="ARBA00022553"/>
    </source>
</evidence>
<keyword evidence="3" id="KW-0285">Flavoprotein</keyword>
<feature type="transmembrane region" description="Helical" evidence="9">
    <location>
        <begin position="144"/>
        <end position="163"/>
    </location>
</feature>
<keyword evidence="4" id="KW-0288">FMN</keyword>
<feature type="transmembrane region" description="Helical" evidence="9">
    <location>
        <begin position="24"/>
        <end position="43"/>
    </location>
</feature>
<dbReference type="AlphaFoldDB" id="A0A417YHT9"/>
<feature type="transmembrane region" description="Helical" evidence="9">
    <location>
        <begin position="225"/>
        <end position="242"/>
    </location>
</feature>